<organism evidence="1 2">
    <name type="scientific">Corynebacterium glucuronolyticum</name>
    <dbReference type="NCBI Taxonomy" id="39791"/>
    <lineage>
        <taxon>Bacteria</taxon>
        <taxon>Bacillati</taxon>
        <taxon>Actinomycetota</taxon>
        <taxon>Actinomycetes</taxon>
        <taxon>Mycobacteriales</taxon>
        <taxon>Corynebacteriaceae</taxon>
        <taxon>Corynebacterium</taxon>
    </lineage>
</organism>
<dbReference type="AlphaFoldDB" id="A0A7T4EF42"/>
<sequence length="89" mass="10138">MTNREIPTSVKLDYGTYHDLVTEASRNKSKLSLVERRALERIACGSPVRPMLVIELHRQGLIRVKKDKSKWVPIDPTDRGLKVLAGEKK</sequence>
<evidence type="ECO:0000313" key="1">
    <source>
        <dbReference type="EMBL" id="QQB46221.1"/>
    </source>
</evidence>
<name>A0A7T4EF42_9CORY</name>
<accession>A0A7T4EF42</accession>
<evidence type="ECO:0000313" key="2">
    <source>
        <dbReference type="Proteomes" id="UP000596145"/>
    </source>
</evidence>
<dbReference type="GeneID" id="92759507"/>
<dbReference type="RefSeq" id="WP_084036970.1">
    <property type="nucleotide sequence ID" value="NZ_CP066007.1"/>
</dbReference>
<proteinExistence type="predicted"/>
<dbReference type="EMBL" id="CP066007">
    <property type="protein sequence ID" value="QQB46221.1"/>
    <property type="molecule type" value="Genomic_DNA"/>
</dbReference>
<reference evidence="1 2" key="1">
    <citation type="submission" date="2020-12" db="EMBL/GenBank/DDBJ databases">
        <title>FDA dAtabase for Regulatory Grade micrObial Sequences (FDA-ARGOS): Supporting development and validation of Infectious Disease Dx tests.</title>
        <authorList>
            <person name="Sproer C."/>
            <person name="Gronow S."/>
            <person name="Severitt S."/>
            <person name="Schroder I."/>
            <person name="Tallon L."/>
            <person name="Sadzewicz L."/>
            <person name="Zhao X."/>
            <person name="Boylan J."/>
            <person name="Ott S."/>
            <person name="Bowen H."/>
            <person name="Vavikolanu K."/>
            <person name="Mehta A."/>
            <person name="Aluvathingal J."/>
            <person name="Nadendla S."/>
            <person name="Lowell S."/>
            <person name="Myers T."/>
            <person name="Yan Y."/>
            <person name="Sichtig H."/>
        </authorList>
    </citation>
    <scope>NUCLEOTIDE SEQUENCE [LARGE SCALE GENOMIC DNA]</scope>
    <source>
        <strain evidence="1 2">FDAARGOS_1053</strain>
    </source>
</reference>
<dbReference type="Proteomes" id="UP000596145">
    <property type="component" value="Chromosome"/>
</dbReference>
<protein>
    <submittedName>
        <fullName evidence="1">Uncharacterized protein</fullName>
    </submittedName>
</protein>
<gene>
    <name evidence="1" type="ORF">I6I10_12370</name>
</gene>